<dbReference type="NCBIfam" id="TIGR01457">
    <property type="entry name" value="HAD-SF-IIA-hyp2"/>
    <property type="match status" value="1"/>
</dbReference>
<feature type="binding site" evidence="8">
    <location>
        <position position="212"/>
    </location>
    <ligand>
        <name>Mg(2+)</name>
        <dbReference type="ChEBI" id="CHEBI:18420"/>
    </ligand>
</feature>
<feature type="active site" description="Nucleophile" evidence="6">
    <location>
        <position position="10"/>
    </location>
</feature>
<keyword evidence="2 5" id="KW-0479">Metal-binding</keyword>
<dbReference type="NCBIfam" id="TIGR01460">
    <property type="entry name" value="HAD-SF-IIA"/>
    <property type="match status" value="1"/>
</dbReference>
<evidence type="ECO:0000313" key="9">
    <source>
        <dbReference type="EMBL" id="HIX35746.1"/>
    </source>
</evidence>
<sequence>MKEYQGYFIDLDGTIYKGKDRIPAAARFIRRLQAAHKTILFVTNNSTRQPSFVANNLAHNHDIHVTPDNVYTSALATADYLDSVAGNHRKVYMVGESGLEKALGDKHFEITNSNAQVQPDFVVVGLDTNTTYHKLEQAVLDIRAGAHFVGTNADSNLPNEKGMTPGAGSLVKLVEYATQQKPLMIGKPQTTIMKMALRKCHLNVQDVLMVGDNYHTDIQAGINVGMDTLLVYTGLSKPAEVAKEKIQPTYTAATLDEWQVK</sequence>
<comment type="cofactor">
    <cofactor evidence="8">
        <name>Mg(2+)</name>
        <dbReference type="ChEBI" id="CHEBI:18420"/>
    </cofactor>
    <text evidence="8">Divalent metal ions. Mg(2+) is the most effective.</text>
</comment>
<dbReference type="PANTHER" id="PTHR19288:SF46">
    <property type="entry name" value="HALOACID DEHALOGENASE-LIKE HYDROLASE DOMAIN-CONTAINING PROTEIN 2"/>
    <property type="match status" value="1"/>
</dbReference>
<dbReference type="SFLD" id="SFLDG01139">
    <property type="entry name" value="C2.A:_Pyridoxal_Phosphate_Phos"/>
    <property type="match status" value="1"/>
</dbReference>
<dbReference type="FunFam" id="3.40.50.1000:FF:000053">
    <property type="entry name" value="TIGR01457 family HAD hydrolase"/>
    <property type="match status" value="1"/>
</dbReference>
<dbReference type="Proteomes" id="UP000824231">
    <property type="component" value="Unassembled WGS sequence"/>
</dbReference>
<dbReference type="InterPro" id="IPR006354">
    <property type="entry name" value="HAD-SF_hydro_IIA_hyp1"/>
</dbReference>
<accession>A0A9D1VI07</accession>
<dbReference type="PIRSF" id="PIRSF000915">
    <property type="entry name" value="PGP-type_phosphatase"/>
    <property type="match status" value="1"/>
</dbReference>
<comment type="similarity">
    <text evidence="1 5">Belongs to the HAD-like hydrolase superfamily. NagD family.</text>
</comment>
<feature type="binding site" evidence="7">
    <location>
        <position position="187"/>
    </location>
    <ligand>
        <name>substrate</name>
    </ligand>
</feature>
<dbReference type="Pfam" id="PF13242">
    <property type="entry name" value="Hydrolase_like"/>
    <property type="match status" value="1"/>
</dbReference>
<evidence type="ECO:0000313" key="10">
    <source>
        <dbReference type="Proteomes" id="UP000824231"/>
    </source>
</evidence>
<evidence type="ECO:0000256" key="7">
    <source>
        <dbReference type="PIRSR" id="PIRSR000915-2"/>
    </source>
</evidence>
<dbReference type="EC" id="3.1.3.-" evidence="5"/>
<keyword evidence="3 9" id="KW-0378">Hydrolase</keyword>
<evidence type="ECO:0000256" key="4">
    <source>
        <dbReference type="ARBA" id="ARBA00022842"/>
    </source>
</evidence>
<dbReference type="InterPro" id="IPR023214">
    <property type="entry name" value="HAD_sf"/>
</dbReference>
<protein>
    <recommendedName>
        <fullName evidence="5">Acid sugar phosphatase</fullName>
        <ecNumber evidence="5">3.1.3.-</ecNumber>
    </recommendedName>
</protein>
<dbReference type="SFLD" id="SFLDS00003">
    <property type="entry name" value="Haloacid_Dehalogenase"/>
    <property type="match status" value="1"/>
</dbReference>
<organism evidence="9 10">
    <name type="scientific">Candidatus Limosilactobacillus merdigallinarum</name>
    <dbReference type="NCBI Taxonomy" id="2838652"/>
    <lineage>
        <taxon>Bacteria</taxon>
        <taxon>Bacillati</taxon>
        <taxon>Bacillota</taxon>
        <taxon>Bacilli</taxon>
        <taxon>Lactobacillales</taxon>
        <taxon>Lactobacillaceae</taxon>
        <taxon>Limosilactobacillus</taxon>
    </lineage>
</organism>
<gene>
    <name evidence="9" type="ORF">H9856_05070</name>
</gene>
<feature type="binding site" evidence="8">
    <location>
        <position position="10"/>
    </location>
    <ligand>
        <name>Mg(2+)</name>
        <dbReference type="ChEBI" id="CHEBI:18420"/>
    </ligand>
</feature>
<proteinExistence type="inferred from homology"/>
<dbReference type="SUPFAM" id="SSF56784">
    <property type="entry name" value="HAD-like"/>
    <property type="match status" value="1"/>
</dbReference>
<dbReference type="GO" id="GO:0005737">
    <property type="term" value="C:cytoplasm"/>
    <property type="evidence" value="ECO:0007669"/>
    <property type="project" value="TreeGrafter"/>
</dbReference>
<comment type="caution">
    <text evidence="9">The sequence shown here is derived from an EMBL/GenBank/DDBJ whole genome shotgun (WGS) entry which is preliminary data.</text>
</comment>
<dbReference type="PANTHER" id="PTHR19288">
    <property type="entry name" value="4-NITROPHENYLPHOSPHATASE-RELATED"/>
    <property type="match status" value="1"/>
</dbReference>
<comment type="function">
    <text evidence="5">Catalyzes the dephosphorylation of 2-6 carbon acid sugars in vitro.</text>
</comment>
<dbReference type="GO" id="GO:0016791">
    <property type="term" value="F:phosphatase activity"/>
    <property type="evidence" value="ECO:0007669"/>
    <property type="project" value="TreeGrafter"/>
</dbReference>
<dbReference type="Gene3D" id="3.40.50.1000">
    <property type="entry name" value="HAD superfamily/HAD-like"/>
    <property type="match status" value="2"/>
</dbReference>
<dbReference type="CDD" id="cd07530">
    <property type="entry name" value="HAD_Pase_UmpH-like"/>
    <property type="match status" value="1"/>
</dbReference>
<evidence type="ECO:0000256" key="8">
    <source>
        <dbReference type="PIRSR" id="PIRSR000915-3"/>
    </source>
</evidence>
<feature type="active site" description="Proton donor" evidence="6">
    <location>
        <position position="12"/>
    </location>
</feature>
<dbReference type="InterPro" id="IPR006357">
    <property type="entry name" value="HAD-SF_hydro_IIA"/>
</dbReference>
<evidence type="ECO:0000256" key="2">
    <source>
        <dbReference type="ARBA" id="ARBA00022723"/>
    </source>
</evidence>
<evidence type="ECO:0000256" key="1">
    <source>
        <dbReference type="ARBA" id="ARBA00006696"/>
    </source>
</evidence>
<evidence type="ECO:0000256" key="5">
    <source>
        <dbReference type="PIRNR" id="PIRNR000915"/>
    </source>
</evidence>
<keyword evidence="4 5" id="KW-0460">Magnesium</keyword>
<reference evidence="9" key="2">
    <citation type="submission" date="2021-04" db="EMBL/GenBank/DDBJ databases">
        <authorList>
            <person name="Gilroy R."/>
        </authorList>
    </citation>
    <scope>NUCLEOTIDE SEQUENCE</scope>
    <source>
        <strain evidence="9">ChiSxjej3B15-572</strain>
    </source>
</reference>
<dbReference type="InterPro" id="IPR036412">
    <property type="entry name" value="HAD-like_sf"/>
</dbReference>
<feature type="binding site" evidence="8">
    <location>
        <position position="12"/>
    </location>
    <ligand>
        <name>Mg(2+)</name>
        <dbReference type="ChEBI" id="CHEBI:18420"/>
    </ligand>
</feature>
<dbReference type="EMBL" id="DXFH01000022">
    <property type="protein sequence ID" value="HIX35746.1"/>
    <property type="molecule type" value="Genomic_DNA"/>
</dbReference>
<dbReference type="GO" id="GO:0046872">
    <property type="term" value="F:metal ion binding"/>
    <property type="evidence" value="ECO:0007669"/>
    <property type="project" value="UniProtKB-KW"/>
</dbReference>
<name>A0A9D1VI07_9LACO</name>
<dbReference type="Pfam" id="PF13344">
    <property type="entry name" value="Hydrolase_6"/>
    <property type="match status" value="1"/>
</dbReference>
<reference evidence="9" key="1">
    <citation type="journal article" date="2021" name="PeerJ">
        <title>Extensive microbial diversity within the chicken gut microbiome revealed by metagenomics and culture.</title>
        <authorList>
            <person name="Gilroy R."/>
            <person name="Ravi A."/>
            <person name="Getino M."/>
            <person name="Pursley I."/>
            <person name="Horton D.L."/>
            <person name="Alikhan N.F."/>
            <person name="Baker D."/>
            <person name="Gharbi K."/>
            <person name="Hall N."/>
            <person name="Watson M."/>
            <person name="Adriaenssens E.M."/>
            <person name="Foster-Nyarko E."/>
            <person name="Jarju S."/>
            <person name="Secka A."/>
            <person name="Antonio M."/>
            <person name="Oren A."/>
            <person name="Chaudhuri R.R."/>
            <person name="La Ragione R."/>
            <person name="Hildebrand F."/>
            <person name="Pallen M.J."/>
        </authorList>
    </citation>
    <scope>NUCLEOTIDE SEQUENCE</scope>
    <source>
        <strain evidence="9">ChiSxjej3B15-572</strain>
    </source>
</reference>
<evidence type="ECO:0000256" key="6">
    <source>
        <dbReference type="PIRSR" id="PIRSR000915-1"/>
    </source>
</evidence>
<dbReference type="AlphaFoldDB" id="A0A9D1VI07"/>
<evidence type="ECO:0000256" key="3">
    <source>
        <dbReference type="ARBA" id="ARBA00022801"/>
    </source>
</evidence>